<dbReference type="PANTHER" id="PTHR30055">
    <property type="entry name" value="HTH-TYPE TRANSCRIPTIONAL REGULATOR RUTR"/>
    <property type="match status" value="1"/>
</dbReference>
<feature type="domain" description="HTH tetR-type" evidence="5">
    <location>
        <begin position="20"/>
        <end position="79"/>
    </location>
</feature>
<dbReference type="SUPFAM" id="SSF46689">
    <property type="entry name" value="Homeodomain-like"/>
    <property type="match status" value="1"/>
</dbReference>
<dbReference type="InterPro" id="IPR009057">
    <property type="entry name" value="Homeodomain-like_sf"/>
</dbReference>
<dbReference type="Proteomes" id="UP001061070">
    <property type="component" value="Unassembled WGS sequence"/>
</dbReference>
<feature type="DNA-binding region" description="H-T-H motif" evidence="4">
    <location>
        <begin position="42"/>
        <end position="61"/>
    </location>
</feature>
<dbReference type="Gene3D" id="1.10.357.10">
    <property type="entry name" value="Tetracycline Repressor, domain 2"/>
    <property type="match status" value="1"/>
</dbReference>
<dbReference type="Pfam" id="PF00440">
    <property type="entry name" value="TetR_N"/>
    <property type="match status" value="1"/>
</dbReference>
<dbReference type="Pfam" id="PF21597">
    <property type="entry name" value="TetR_C_43"/>
    <property type="match status" value="1"/>
</dbReference>
<dbReference type="PANTHER" id="PTHR30055:SF234">
    <property type="entry name" value="HTH-TYPE TRANSCRIPTIONAL REGULATOR BETI"/>
    <property type="match status" value="1"/>
</dbReference>
<dbReference type="InterPro" id="IPR049445">
    <property type="entry name" value="TetR_SbtR-like_C"/>
</dbReference>
<evidence type="ECO:0000313" key="7">
    <source>
        <dbReference type="Proteomes" id="UP001061070"/>
    </source>
</evidence>
<gene>
    <name evidence="6" type="ORF">AA0228_0757</name>
</gene>
<dbReference type="PRINTS" id="PR00455">
    <property type="entry name" value="HTHTETR"/>
</dbReference>
<evidence type="ECO:0000256" key="1">
    <source>
        <dbReference type="ARBA" id="ARBA00023015"/>
    </source>
</evidence>
<sequence>MTAEQDTSLAMPRPMRADARRNRDAILAAARATFEEEGVLASLDGIALRAGVGNATLYRNFPTRDDLLAAVASVSIEAALAEADALSGSLAPKEALLEWLIRLAWRLRIWHDLPTCVASAQADPQSSMATACAALVDRTAVFLRQVTLSGDAAGTVTAADVFELVLALSWAVDRFGDDEPAARRRVSMGTVGIFGAIVLDDARTGAPTDHHAR</sequence>
<accession>A0ABQ0Q966</accession>
<evidence type="ECO:0000259" key="5">
    <source>
        <dbReference type="PROSITE" id="PS50977"/>
    </source>
</evidence>
<protein>
    <submittedName>
        <fullName evidence="6">TetR family transcriptional regulator</fullName>
    </submittedName>
</protein>
<organism evidence="6 7">
    <name type="scientific">Gluconobacter frateurii NRIC 0228</name>
    <dbReference type="NCBI Taxonomy" id="1307946"/>
    <lineage>
        <taxon>Bacteria</taxon>
        <taxon>Pseudomonadati</taxon>
        <taxon>Pseudomonadota</taxon>
        <taxon>Alphaproteobacteria</taxon>
        <taxon>Acetobacterales</taxon>
        <taxon>Acetobacteraceae</taxon>
        <taxon>Gluconobacter</taxon>
    </lineage>
</organism>
<name>A0ABQ0Q966_9PROT</name>
<dbReference type="InterPro" id="IPR050109">
    <property type="entry name" value="HTH-type_TetR-like_transc_reg"/>
</dbReference>
<evidence type="ECO:0000313" key="6">
    <source>
        <dbReference type="EMBL" id="GBR09682.1"/>
    </source>
</evidence>
<dbReference type="EMBL" id="BAQW01000004">
    <property type="protein sequence ID" value="GBR09682.1"/>
    <property type="molecule type" value="Genomic_DNA"/>
</dbReference>
<dbReference type="RefSeq" id="WP_244902157.1">
    <property type="nucleotide sequence ID" value="NZ_BAQW01000004.1"/>
</dbReference>
<keyword evidence="7" id="KW-1185">Reference proteome</keyword>
<evidence type="ECO:0000256" key="4">
    <source>
        <dbReference type="PROSITE-ProRule" id="PRU00335"/>
    </source>
</evidence>
<proteinExistence type="predicted"/>
<comment type="caution">
    <text evidence="6">The sequence shown here is derived from an EMBL/GenBank/DDBJ whole genome shotgun (WGS) entry which is preliminary data.</text>
</comment>
<evidence type="ECO:0000256" key="2">
    <source>
        <dbReference type="ARBA" id="ARBA00023125"/>
    </source>
</evidence>
<dbReference type="PROSITE" id="PS50977">
    <property type="entry name" value="HTH_TETR_2"/>
    <property type="match status" value="1"/>
</dbReference>
<evidence type="ECO:0000256" key="3">
    <source>
        <dbReference type="ARBA" id="ARBA00023163"/>
    </source>
</evidence>
<keyword evidence="3" id="KW-0804">Transcription</keyword>
<dbReference type="InterPro" id="IPR001647">
    <property type="entry name" value="HTH_TetR"/>
</dbReference>
<keyword evidence="2 4" id="KW-0238">DNA-binding</keyword>
<keyword evidence="1" id="KW-0805">Transcription regulation</keyword>
<reference evidence="6" key="1">
    <citation type="submission" date="2013-04" db="EMBL/GenBank/DDBJ databases">
        <title>The genome sequencing project of 58 acetic acid bacteria.</title>
        <authorList>
            <person name="Okamoto-Kainuma A."/>
            <person name="Ishikawa M."/>
            <person name="Umino S."/>
            <person name="Koizumi Y."/>
            <person name="Shiwa Y."/>
            <person name="Yoshikawa H."/>
            <person name="Matsutani M."/>
            <person name="Matsushita K."/>
        </authorList>
    </citation>
    <scope>NUCLEOTIDE SEQUENCE</scope>
    <source>
        <strain evidence="6">NRIC 0228</strain>
    </source>
</reference>